<dbReference type="InterPro" id="IPR011990">
    <property type="entry name" value="TPR-like_helical_dom_sf"/>
</dbReference>
<name>A0A376B9N1_9ASCO</name>
<feature type="domain" description="S1 motif" evidence="6">
    <location>
        <begin position="499"/>
        <end position="571"/>
    </location>
</feature>
<keyword evidence="3" id="KW-0677">Repeat</keyword>
<feature type="domain" description="S1 motif" evidence="6">
    <location>
        <begin position="892"/>
        <end position="968"/>
    </location>
</feature>
<dbReference type="FunFam" id="2.40.50.140:FF:000155">
    <property type="entry name" value="rRNA biogenesis protein RRP5"/>
    <property type="match status" value="1"/>
</dbReference>
<dbReference type="PANTHER" id="PTHR23270">
    <property type="entry name" value="PROGRAMMED CELL DEATH PROTEIN 11 PRE-RRNA PROCESSING PROTEIN RRP5"/>
    <property type="match status" value="1"/>
</dbReference>
<dbReference type="VEuPathDB" id="FungiDB:SCODWIG_03128"/>
<dbReference type="SUPFAM" id="SSF50249">
    <property type="entry name" value="Nucleic acid-binding proteins"/>
    <property type="match status" value="10"/>
</dbReference>
<dbReference type="CDD" id="cd00164">
    <property type="entry name" value="S1_like"/>
    <property type="match status" value="1"/>
</dbReference>
<organism evidence="7 8">
    <name type="scientific">Saccharomycodes ludwigii</name>
    <dbReference type="NCBI Taxonomy" id="36035"/>
    <lineage>
        <taxon>Eukaryota</taxon>
        <taxon>Fungi</taxon>
        <taxon>Dikarya</taxon>
        <taxon>Ascomycota</taxon>
        <taxon>Saccharomycotina</taxon>
        <taxon>Saccharomycetes</taxon>
        <taxon>Saccharomycodales</taxon>
        <taxon>Saccharomycodaceae</taxon>
        <taxon>Saccharomycodes</taxon>
    </lineage>
</organism>
<evidence type="ECO:0000256" key="5">
    <source>
        <dbReference type="SAM" id="MobiDB-lite"/>
    </source>
</evidence>
<dbReference type="Gene3D" id="2.40.50.140">
    <property type="entry name" value="Nucleic acid-binding proteins"/>
    <property type="match status" value="10"/>
</dbReference>
<keyword evidence="2" id="KW-0698">rRNA processing</keyword>
<sequence length="1732" mass="194483">MAVKRKIDTTESPLIRSDKTQAPSKSSLVHESAEISFPRGGSSALTPLELKQVANEAATDVLFNTSRGQEDKKNLPKKKKAKLAKNASKEGQDANADDDDDDDKIRIQEHVSFKSLPVGSKLLGQISQIKKHALILSLTDNLRGYVPITNVSTQINDLLDNLKGNIEDSKNNEEEQDDESDYESDEDIKEEKDAIIDLTKKFYLGQWLRCQVTKNTALELPSKTKKIELTIEPSVVNEDFETEDYGNKNGAIQCSIKSIEDHGAILDIGNGKLNGFIPNKELPPNATPGLVFLGFVSKSSDRTVTISGRSNPTNVISTISSVDTIVPGQLVDFLVESVRPNHGIFGKVFGLVNGFLNLAHINVKENFQETFSIGTTVKVRIISNILYKGHRVLLVSQLNHLIKLTSFSTALASQQALESFPVGYIFDDIKIVCNDDQYIYAKINDQYWGQIHHSKYEKEDSKKRARVLGFNEVDQYYILTTKKADLEIEYLSSKDIPIGELLTGCEITSVSDESGINLKICSGRFTAHVPTKHISDIRLTYPERKFKIGNKVKGRVINVNKSNGRVYISLKKSIVTDQDNITLISDYDGASELLKNGTLTLATVESIRDNGCVVSFLGNLRGFLPKKEVSEAFVKFPKDFLRLGQTITVKVLDVDQSKRRVVVSCRFTSEDKLNKQKEIVDSMEIGRTIVDVIVVEKTKDSLIVELKDEPSIRGVLYVGHLSDSRIEQNRADIKKIKIGAELKGLVIDKDTRTKVFNITCKKSMIKDSINKTLPLSYDDVKSFGTNPMHGYIKSLSSTGIFVAFNGKFVGLVLPSYAAESRDIDLRKKFYVNQSITCYLLRTDEEKKRFLLTLREPKPEKSKASDSASSLSSSTLIGPIDPQIKTLNDLTIGKSTKCQVKQVKKNQLNVILAENIHGRIDVSEIFDSWDQIKNTNYPLSKYKKDDILDVKVIGYHDVKTHKYLPISHALSKNTIFELSTKSKEKLSTLNDIKVGDEVIGFVNNIGQNSLWLTINPQLKAKISLFDLTDSTNKIGNEESVEENYPLGSAIKCTVSSIDKEHQILNVSARINKIENAADVEVGKEYPARVIKVTSHYVLVDLGNNTSAISFITDALDDYKLTLPEFYSKNQVVSATIISKTTEDAESKINVSLRKTQNITSAKDLTVGQIVEGFIKTITDKGIFIYLARNLNAFVPVSKLTDSYIKDWKKFYKPMQLVTGKVVTCDNDKKIMLTLRESEVDGELKIMKSIKDIKPGDIFEGVVKNVTDFGVFIKLDNTINLTGLAHRNEVSDSALNKDLNQLFGPGDRIKAYVLKTNLEKNQVSLSLKASRFKVEDNKKDADTIDKEDDEDGDIIDIDYENESNDDDDDGEGAEEPQLSKKGPIPTSEDGLSLSAGFDWTANILDQAENYDDDDDDFSDNEDFTSDKKSKKKSKRKIAEDKSIDINTKAPESVADFERLILGNPNSSVIWMNYMAFELQLGEIDKGREIAERALKTINFREEMEKLNIWIAKLNLENTFGTDETLEDVFKSSCQYMDSYVMHMKLIGIFEASDKVEKALSLLKNAAKKFGSQKVQVWVNWGELLIDQGKTLDAHKVLANALKSLPKRDHIEIVRKFAQLEFKKGDPEQGRSLFEGLLADAPKRIDLWNVYIDQEVKVGSDKQKVEDLFERVFKNKKITRKQAKFFFKKWLEFEDSKGDEKAAEYVKAKAIDFVEKMGDKSQIKENEEEDVEMED</sequence>
<evidence type="ECO:0000313" key="7">
    <source>
        <dbReference type="EMBL" id="SSD61367.1"/>
    </source>
</evidence>
<feature type="region of interest" description="Disordered" evidence="5">
    <location>
        <begin position="1407"/>
        <end position="1429"/>
    </location>
</feature>
<feature type="compositionally biased region" description="Acidic residues" evidence="5">
    <location>
        <begin position="174"/>
        <end position="188"/>
    </location>
</feature>
<feature type="region of interest" description="Disordered" evidence="5">
    <location>
        <begin position="1"/>
        <end position="42"/>
    </location>
</feature>
<feature type="compositionally biased region" description="Acidic residues" evidence="5">
    <location>
        <begin position="1407"/>
        <end position="1421"/>
    </location>
</feature>
<feature type="domain" description="S1 motif" evidence="6">
    <location>
        <begin position="1254"/>
        <end position="1326"/>
    </location>
</feature>
<dbReference type="CDD" id="cd05693">
    <property type="entry name" value="S1_Rrp5_repeat_hs1_sc1"/>
    <property type="match status" value="1"/>
</dbReference>
<comment type="subcellular location">
    <subcellularLocation>
        <location evidence="1">Nucleus</location>
        <location evidence="1">Nucleolus</location>
    </subcellularLocation>
</comment>
<gene>
    <name evidence="7" type="ORF">SCODWIG_03128</name>
</gene>
<keyword evidence="4" id="KW-0539">Nucleus</keyword>
<feature type="compositionally biased region" description="Polar residues" evidence="5">
    <location>
        <begin position="20"/>
        <end position="29"/>
    </location>
</feature>
<evidence type="ECO:0000256" key="2">
    <source>
        <dbReference type="ARBA" id="ARBA00022552"/>
    </source>
</evidence>
<feature type="domain" description="S1 motif" evidence="6">
    <location>
        <begin position="597"/>
        <end position="666"/>
    </location>
</feature>
<dbReference type="SMART" id="SM00386">
    <property type="entry name" value="HAT"/>
    <property type="match status" value="6"/>
</dbReference>
<dbReference type="InterPro" id="IPR048058">
    <property type="entry name" value="Rrp5_S1_rpt_hs11_sc8"/>
</dbReference>
<feature type="domain" description="S1 motif" evidence="6">
    <location>
        <begin position="994"/>
        <end position="1068"/>
    </location>
</feature>
<feature type="domain" description="S1 motif" evidence="6">
    <location>
        <begin position="1166"/>
        <end position="1234"/>
    </location>
</feature>
<dbReference type="PROSITE" id="PS50126">
    <property type="entry name" value="S1"/>
    <property type="match status" value="11"/>
</dbReference>
<dbReference type="SUPFAM" id="SSF48452">
    <property type="entry name" value="TPR-like"/>
    <property type="match status" value="1"/>
</dbReference>
<evidence type="ECO:0000313" key="8">
    <source>
        <dbReference type="Proteomes" id="UP000262825"/>
    </source>
</evidence>
<evidence type="ECO:0000256" key="1">
    <source>
        <dbReference type="ARBA" id="ARBA00004604"/>
    </source>
</evidence>
<feature type="region of interest" description="Disordered" evidence="5">
    <location>
        <begin position="166"/>
        <end position="188"/>
    </location>
</feature>
<keyword evidence="8" id="KW-1185">Reference proteome</keyword>
<feature type="domain" description="S1 motif" evidence="6">
    <location>
        <begin position="1081"/>
        <end position="1152"/>
    </location>
</feature>
<dbReference type="InterPro" id="IPR048059">
    <property type="entry name" value="Rrp5_S1_rpt_hs1_sc1"/>
</dbReference>
<dbReference type="InterPro" id="IPR012340">
    <property type="entry name" value="NA-bd_OB-fold"/>
</dbReference>
<reference evidence="8" key="1">
    <citation type="submission" date="2018-06" db="EMBL/GenBank/DDBJ databases">
        <authorList>
            <person name="Guldener U."/>
        </authorList>
    </citation>
    <scope>NUCLEOTIDE SEQUENCE [LARGE SCALE GENOMIC DNA]</scope>
    <source>
        <strain evidence="8">UTAD17</strain>
    </source>
</reference>
<feature type="region of interest" description="Disordered" evidence="5">
    <location>
        <begin position="1336"/>
        <end position="1389"/>
    </location>
</feature>
<dbReference type="EMBL" id="UFAJ01000672">
    <property type="protein sequence ID" value="SSD61367.1"/>
    <property type="molecule type" value="Genomic_DNA"/>
</dbReference>
<dbReference type="Gene3D" id="1.25.40.10">
    <property type="entry name" value="Tetratricopeptide repeat domain"/>
    <property type="match status" value="1"/>
</dbReference>
<protein>
    <submittedName>
        <fullName evidence="7">Related to rRNA biogenesis protein RRP5</fullName>
    </submittedName>
</protein>
<feature type="domain" description="S1 motif" evidence="6">
    <location>
        <begin position="686"/>
        <end position="761"/>
    </location>
</feature>
<dbReference type="FunFam" id="2.40.50.140:FF:000103">
    <property type="entry name" value="protein RRP5 homolog"/>
    <property type="match status" value="2"/>
</dbReference>
<dbReference type="InterPro" id="IPR003029">
    <property type="entry name" value="S1_domain"/>
</dbReference>
<feature type="compositionally biased region" description="Acidic residues" evidence="5">
    <location>
        <begin position="1343"/>
        <end position="1372"/>
    </location>
</feature>
<dbReference type="CDD" id="cd05703">
    <property type="entry name" value="S1_Rrp5_repeat_hs12_sc9"/>
    <property type="match status" value="1"/>
</dbReference>
<dbReference type="InterPro" id="IPR045209">
    <property type="entry name" value="Rrp5"/>
</dbReference>
<dbReference type="Proteomes" id="UP000262825">
    <property type="component" value="Unassembled WGS sequence"/>
</dbReference>
<dbReference type="Pfam" id="PF00575">
    <property type="entry name" value="S1"/>
    <property type="match status" value="3"/>
</dbReference>
<dbReference type="CDD" id="cd05702">
    <property type="entry name" value="S1_Rrp5_repeat_hs11_sc8"/>
    <property type="match status" value="1"/>
</dbReference>
<evidence type="ECO:0000256" key="3">
    <source>
        <dbReference type="ARBA" id="ARBA00022737"/>
    </source>
</evidence>
<feature type="domain" description="S1 motif" evidence="6">
    <location>
        <begin position="119"/>
        <end position="232"/>
    </location>
</feature>
<proteinExistence type="predicted"/>
<dbReference type="GO" id="GO:0032040">
    <property type="term" value="C:small-subunit processome"/>
    <property type="evidence" value="ECO:0007669"/>
    <property type="project" value="TreeGrafter"/>
</dbReference>
<dbReference type="OrthoDB" id="412781at2759"/>
<evidence type="ECO:0000256" key="4">
    <source>
        <dbReference type="ARBA" id="ARBA00023242"/>
    </source>
</evidence>
<feature type="domain" description="S1 motif" evidence="6">
    <location>
        <begin position="785"/>
        <end position="854"/>
    </location>
</feature>
<accession>A0A376B9N1</accession>
<dbReference type="InterPro" id="IPR003107">
    <property type="entry name" value="HAT"/>
</dbReference>
<dbReference type="GO" id="GO:0006364">
    <property type="term" value="P:rRNA processing"/>
    <property type="evidence" value="ECO:0007669"/>
    <property type="project" value="UniProtKB-KW"/>
</dbReference>
<dbReference type="SMART" id="SM00316">
    <property type="entry name" value="S1"/>
    <property type="match status" value="12"/>
</dbReference>
<evidence type="ECO:0000259" key="6">
    <source>
        <dbReference type="PROSITE" id="PS50126"/>
    </source>
</evidence>
<dbReference type="PANTHER" id="PTHR23270:SF10">
    <property type="entry name" value="PROTEIN RRP5 HOMOLOG"/>
    <property type="match status" value="1"/>
</dbReference>
<feature type="region of interest" description="Disordered" evidence="5">
    <location>
        <begin position="64"/>
        <end position="102"/>
    </location>
</feature>
<dbReference type="GO" id="GO:0003723">
    <property type="term" value="F:RNA binding"/>
    <property type="evidence" value="ECO:0007669"/>
    <property type="project" value="TreeGrafter"/>
</dbReference>
<feature type="domain" description="S1 motif" evidence="6">
    <location>
        <begin position="328"/>
        <end position="397"/>
    </location>
</feature>